<feature type="transmembrane region" description="Helical" evidence="1">
    <location>
        <begin position="64"/>
        <end position="81"/>
    </location>
</feature>
<keyword evidence="4" id="KW-1185">Reference proteome</keyword>
<dbReference type="Pfam" id="PF03779">
    <property type="entry name" value="SPW"/>
    <property type="match status" value="1"/>
</dbReference>
<feature type="transmembrane region" description="Helical" evidence="1">
    <location>
        <begin position="88"/>
        <end position="106"/>
    </location>
</feature>
<dbReference type="Proteomes" id="UP001225356">
    <property type="component" value="Unassembled WGS sequence"/>
</dbReference>
<protein>
    <recommendedName>
        <fullName evidence="2">SPW repeat-containing integral membrane domain-containing protein</fullName>
    </recommendedName>
</protein>
<keyword evidence="1" id="KW-0812">Transmembrane</keyword>
<comment type="caution">
    <text evidence="3">The sequence shown here is derived from an EMBL/GenBank/DDBJ whole genome shotgun (WGS) entry which is preliminary data.</text>
</comment>
<feature type="domain" description="SPW repeat-containing integral membrane" evidence="2">
    <location>
        <begin position="35"/>
        <end position="131"/>
    </location>
</feature>
<dbReference type="RefSeq" id="WP_307564893.1">
    <property type="nucleotide sequence ID" value="NZ_JAUSQU010000001.1"/>
</dbReference>
<feature type="transmembrane region" description="Helical" evidence="1">
    <location>
        <begin position="29"/>
        <end position="52"/>
    </location>
</feature>
<dbReference type="EMBL" id="JAUSQU010000001">
    <property type="protein sequence ID" value="MDP9847846.1"/>
    <property type="molecule type" value="Genomic_DNA"/>
</dbReference>
<evidence type="ECO:0000313" key="3">
    <source>
        <dbReference type="EMBL" id="MDP9847846.1"/>
    </source>
</evidence>
<reference evidence="3 4" key="1">
    <citation type="submission" date="2023-07" db="EMBL/GenBank/DDBJ databases">
        <title>Sequencing the genomes of 1000 actinobacteria strains.</title>
        <authorList>
            <person name="Klenk H.-P."/>
        </authorList>
    </citation>
    <scope>NUCLEOTIDE SEQUENCE [LARGE SCALE GENOMIC DNA]</scope>
    <source>
        <strain evidence="3 4">DSM 46740</strain>
    </source>
</reference>
<sequence>MAERSLLDMDQHPDITALRARYDLAAEMPFAQVVSGLTFLGGLYLAISPWVVGFDGRTTLTVNNLITGIAVALLAVGFASAYSRTHGVTWVIPFIGLWTIIAPWVLPGHGATTSVAVNNPVVGFVIILCGLAGIGIGMMSLRRR</sequence>
<organism evidence="3 4">
    <name type="scientific">Streptosporangium lutulentum</name>
    <dbReference type="NCBI Taxonomy" id="1461250"/>
    <lineage>
        <taxon>Bacteria</taxon>
        <taxon>Bacillati</taxon>
        <taxon>Actinomycetota</taxon>
        <taxon>Actinomycetes</taxon>
        <taxon>Streptosporangiales</taxon>
        <taxon>Streptosporangiaceae</taxon>
        <taxon>Streptosporangium</taxon>
    </lineage>
</organism>
<gene>
    <name evidence="3" type="ORF">J2853_007057</name>
</gene>
<evidence type="ECO:0000256" key="1">
    <source>
        <dbReference type="SAM" id="Phobius"/>
    </source>
</evidence>
<evidence type="ECO:0000259" key="2">
    <source>
        <dbReference type="Pfam" id="PF03779"/>
    </source>
</evidence>
<evidence type="ECO:0000313" key="4">
    <source>
        <dbReference type="Proteomes" id="UP001225356"/>
    </source>
</evidence>
<proteinExistence type="predicted"/>
<accession>A0ABT9QM62</accession>
<keyword evidence="1" id="KW-1133">Transmembrane helix</keyword>
<keyword evidence="1" id="KW-0472">Membrane</keyword>
<name>A0ABT9QM62_9ACTN</name>
<feature type="transmembrane region" description="Helical" evidence="1">
    <location>
        <begin position="121"/>
        <end position="141"/>
    </location>
</feature>
<dbReference type="InterPro" id="IPR005530">
    <property type="entry name" value="SPW"/>
</dbReference>